<feature type="domain" description="GmrSD restriction endonucleases C-terminal" evidence="3">
    <location>
        <begin position="93"/>
        <end position="206"/>
    </location>
</feature>
<dbReference type="PANTHER" id="PTHR24094">
    <property type="entry name" value="SECRETED PROTEIN"/>
    <property type="match status" value="1"/>
</dbReference>
<evidence type="ECO:0000256" key="2">
    <source>
        <dbReference type="SAM" id="SignalP"/>
    </source>
</evidence>
<feature type="compositionally biased region" description="Low complexity" evidence="1">
    <location>
        <begin position="232"/>
        <end position="241"/>
    </location>
</feature>
<feature type="chain" id="PRO_5047138620" evidence="2">
    <location>
        <begin position="27"/>
        <end position="288"/>
    </location>
</feature>
<sequence>MRRALSALTVAVLTAGAVIVPAFVDAGATAEATTKVGVRTLLRQLDVKAETNAGYDRAKFRHWIDTADADVCNARYEVLIAEAVRKPSVSSSCKLSNGKWRSKYDGKVTTNPSTFDVDHMVPLAEAWGSGAKRWTAATRRAYANDLGYGASLIAVSASSNRAKGAREPGQWMPATKSYRCAYVKNWIAVKWRWNLAVDRAEKTALSNAITRHCASSSTTVTKPKRATVKLASSSGSSTSSSRPQADAAWNKPGPDLDCSDIRKKVRVYPPDYHRLDADGDGWGCESYG</sequence>
<dbReference type="GO" id="GO:0004519">
    <property type="term" value="F:endonuclease activity"/>
    <property type="evidence" value="ECO:0007669"/>
    <property type="project" value="UniProtKB-KW"/>
</dbReference>
<dbReference type="Pfam" id="PF07510">
    <property type="entry name" value="GmrSD_C"/>
    <property type="match status" value="1"/>
</dbReference>
<keyword evidence="4" id="KW-0255">Endonuclease</keyword>
<dbReference type="Proteomes" id="UP001172728">
    <property type="component" value="Unassembled WGS sequence"/>
</dbReference>
<keyword evidence="5" id="KW-1185">Reference proteome</keyword>
<evidence type="ECO:0000313" key="5">
    <source>
        <dbReference type="Proteomes" id="UP001172728"/>
    </source>
</evidence>
<name>A0ABT8GAA7_9MICO</name>
<organism evidence="4 5">
    <name type="scientific">Demequina litoralis</name>
    <dbReference type="NCBI Taxonomy" id="3051660"/>
    <lineage>
        <taxon>Bacteria</taxon>
        <taxon>Bacillati</taxon>
        <taxon>Actinomycetota</taxon>
        <taxon>Actinomycetes</taxon>
        <taxon>Micrococcales</taxon>
        <taxon>Demequinaceae</taxon>
        <taxon>Demequina</taxon>
    </lineage>
</organism>
<protein>
    <submittedName>
        <fullName evidence="4">HNH endonuclease family protein</fullName>
    </submittedName>
</protein>
<feature type="region of interest" description="Disordered" evidence="1">
    <location>
        <begin position="224"/>
        <end position="255"/>
    </location>
</feature>
<keyword evidence="4" id="KW-0378">Hydrolase</keyword>
<evidence type="ECO:0000256" key="1">
    <source>
        <dbReference type="SAM" id="MobiDB-lite"/>
    </source>
</evidence>
<keyword evidence="4" id="KW-0540">Nuclease</keyword>
<feature type="signal peptide" evidence="2">
    <location>
        <begin position="1"/>
        <end position="26"/>
    </location>
</feature>
<evidence type="ECO:0000259" key="3">
    <source>
        <dbReference type="Pfam" id="PF07510"/>
    </source>
</evidence>
<accession>A0ABT8GAA7</accession>
<dbReference type="RefSeq" id="WP_301133858.1">
    <property type="nucleotide sequence ID" value="NZ_JAUHPW010000006.1"/>
</dbReference>
<dbReference type="PANTHER" id="PTHR24094:SF15">
    <property type="entry name" value="AMP-DEPENDENT SYNTHETASE_LIGASE DOMAIN-CONTAINING PROTEIN-RELATED"/>
    <property type="match status" value="1"/>
</dbReference>
<evidence type="ECO:0000313" key="4">
    <source>
        <dbReference type="EMBL" id="MDN4476078.1"/>
    </source>
</evidence>
<dbReference type="EMBL" id="JAUHPW010000006">
    <property type="protein sequence ID" value="MDN4476078.1"/>
    <property type="molecule type" value="Genomic_DNA"/>
</dbReference>
<comment type="caution">
    <text evidence="4">The sequence shown here is derived from an EMBL/GenBank/DDBJ whole genome shotgun (WGS) entry which is preliminary data.</text>
</comment>
<dbReference type="InterPro" id="IPR011089">
    <property type="entry name" value="GmrSD_C"/>
</dbReference>
<proteinExistence type="predicted"/>
<gene>
    <name evidence="4" type="ORF">QQX09_09450</name>
</gene>
<reference evidence="4" key="1">
    <citation type="submission" date="2023-06" db="EMBL/GenBank/DDBJ databases">
        <title>Sysu t00192.</title>
        <authorList>
            <person name="Gao L."/>
            <person name="Fang B.-Z."/>
            <person name="Li W.-J."/>
        </authorList>
    </citation>
    <scope>NUCLEOTIDE SEQUENCE</scope>
    <source>
        <strain evidence="4">SYSU T00192</strain>
    </source>
</reference>
<keyword evidence="2" id="KW-0732">Signal</keyword>